<organism evidence="1 2">
    <name type="scientific">Mediterranea massiliensis</name>
    <dbReference type="NCBI Taxonomy" id="1841865"/>
    <lineage>
        <taxon>Bacteria</taxon>
        <taxon>Pseudomonadati</taxon>
        <taxon>Bacteroidota</taxon>
        <taxon>Bacteroidia</taxon>
        <taxon>Bacteroidales</taxon>
        <taxon>Bacteroidaceae</taxon>
        <taxon>Mediterranea</taxon>
    </lineage>
</organism>
<evidence type="ECO:0008006" key="3">
    <source>
        <dbReference type="Google" id="ProtNLM"/>
    </source>
</evidence>
<dbReference type="Pfam" id="PF13036">
    <property type="entry name" value="LpoB"/>
    <property type="match status" value="1"/>
</dbReference>
<evidence type="ECO:0000313" key="2">
    <source>
        <dbReference type="Proteomes" id="UP000766986"/>
    </source>
</evidence>
<protein>
    <recommendedName>
        <fullName evidence="3">Curli production assembly/transport component CsgG</fullName>
    </recommendedName>
</protein>
<evidence type="ECO:0000313" key="1">
    <source>
        <dbReference type="EMBL" id="MBM6734674.1"/>
    </source>
</evidence>
<name>A0ABS2DZ73_9BACT</name>
<keyword evidence="2" id="KW-1185">Reference proteome</keyword>
<reference evidence="1 2" key="1">
    <citation type="journal article" date="2021" name="Sci. Rep.">
        <title>The distribution of antibiotic resistance genes in chicken gut microbiota commensals.</title>
        <authorList>
            <person name="Juricova H."/>
            <person name="Matiasovicova J."/>
            <person name="Kubasova T."/>
            <person name="Cejkova D."/>
            <person name="Rychlik I."/>
        </authorList>
    </citation>
    <scope>NUCLEOTIDE SEQUENCE [LARGE SCALE GENOMIC DNA]</scope>
    <source>
        <strain evidence="1 2">An772</strain>
    </source>
</reference>
<proteinExistence type="predicted"/>
<dbReference type="EMBL" id="JACLYZ010000008">
    <property type="protein sequence ID" value="MBM6734674.1"/>
    <property type="molecule type" value="Genomic_DNA"/>
</dbReference>
<accession>A0ABS2DZ73</accession>
<dbReference type="Gene3D" id="3.40.50.10610">
    <property type="entry name" value="ABC-type transport auxiliary lipoprotein component"/>
    <property type="match status" value="1"/>
</dbReference>
<dbReference type="InterPro" id="IPR014094">
    <property type="entry name" value="LpoB"/>
</dbReference>
<comment type="caution">
    <text evidence="1">The sequence shown here is derived from an EMBL/GenBank/DDBJ whole genome shotgun (WGS) entry which is preliminary data.</text>
</comment>
<sequence>MKRIGMKRIGVNVLFLLFFALFVNAQDNKYRKPVVVVNYFNKSSEISSGDCELARNAVLASLSKYPRLRVVDVETESSIDEETKRRLKEAALADELARSGQMKQLGADYILEGHISKLGTQREKDSKGNITYDGSMAYTIKIVSTEDGTVAFSNNYTASVGSRKTEAEAKTEALKKAGVNCDLIESVFPLNGTLIEVDYTEKKGKMKTCYVSLGSLHGVEEGMFLDAKSVTNIAGRTVYEEVGVLKIEKVLAEDLSECSVVSNGKELLEAVKEYLKQKTINEADAKPLLVSSRCDTGNLFKDIIHIFK</sequence>
<dbReference type="Proteomes" id="UP000766986">
    <property type="component" value="Unassembled WGS sequence"/>
</dbReference>
<dbReference type="RefSeq" id="WP_205095031.1">
    <property type="nucleotide sequence ID" value="NZ_CAUDDV010000036.1"/>
</dbReference>
<gene>
    <name evidence="1" type="ORF">H7U35_05505</name>
</gene>